<keyword evidence="3" id="KW-1185">Reference proteome</keyword>
<evidence type="ECO:0000313" key="2">
    <source>
        <dbReference type="EMBL" id="AGB50363.1"/>
    </source>
</evidence>
<reference evidence="3" key="1">
    <citation type="submission" date="2012-02" db="EMBL/GenBank/DDBJ databases">
        <title>Complete sequence of chromosome of Methanomethylovorans hollandica DSM 15978.</title>
        <authorList>
            <person name="Lucas S."/>
            <person name="Copeland A."/>
            <person name="Lapidus A."/>
            <person name="Glavina del Rio T."/>
            <person name="Dalin E."/>
            <person name="Tice H."/>
            <person name="Bruce D."/>
            <person name="Goodwin L."/>
            <person name="Pitluck S."/>
            <person name="Peters L."/>
            <person name="Mikhailova N."/>
            <person name="Held B."/>
            <person name="Kyrpides N."/>
            <person name="Mavromatis K."/>
            <person name="Ivanova N."/>
            <person name="Brettin T."/>
            <person name="Detter J.C."/>
            <person name="Han C."/>
            <person name="Larimer F."/>
            <person name="Land M."/>
            <person name="Hauser L."/>
            <person name="Markowitz V."/>
            <person name="Cheng J.-F."/>
            <person name="Hugenholtz P."/>
            <person name="Woyke T."/>
            <person name="Wu D."/>
            <person name="Spring S."/>
            <person name="Schroeder M."/>
            <person name="Brambilla E."/>
            <person name="Klenk H.-P."/>
            <person name="Eisen J.A."/>
        </authorList>
    </citation>
    <scope>NUCLEOTIDE SEQUENCE [LARGE SCALE GENOMIC DNA]</scope>
    <source>
        <strain evidence="3">DSM 15978 / NBRC 107637 / DMS1</strain>
    </source>
</reference>
<dbReference type="InterPro" id="IPR011059">
    <property type="entry name" value="Metal-dep_hydrolase_composite"/>
</dbReference>
<evidence type="ECO:0000259" key="1">
    <source>
        <dbReference type="Pfam" id="PF01979"/>
    </source>
</evidence>
<accession>L0L1U4</accession>
<dbReference type="EMBL" id="CP003362">
    <property type="protein sequence ID" value="AGB50363.1"/>
    <property type="molecule type" value="Genomic_DNA"/>
</dbReference>
<gene>
    <name evidence="2" type="ordered locus">Metho_2200</name>
</gene>
<dbReference type="RefSeq" id="WP_015325528.1">
    <property type="nucleotide sequence ID" value="NC_019977.1"/>
</dbReference>
<organism evidence="2 3">
    <name type="scientific">Methanomethylovorans hollandica (strain DSM 15978 / NBRC 107637 / DMS1)</name>
    <dbReference type="NCBI Taxonomy" id="867904"/>
    <lineage>
        <taxon>Archaea</taxon>
        <taxon>Methanobacteriati</taxon>
        <taxon>Methanobacteriota</taxon>
        <taxon>Stenosarchaea group</taxon>
        <taxon>Methanomicrobia</taxon>
        <taxon>Methanosarcinales</taxon>
        <taxon>Methanosarcinaceae</taxon>
        <taxon>Methanomethylovorans</taxon>
    </lineage>
</organism>
<dbReference type="STRING" id="867904.Metho_2200"/>
<dbReference type="SUPFAM" id="SSF51556">
    <property type="entry name" value="Metallo-dependent hydrolases"/>
    <property type="match status" value="1"/>
</dbReference>
<dbReference type="AlphaFoldDB" id="L0L1U4"/>
<dbReference type="Pfam" id="PF01979">
    <property type="entry name" value="Amidohydro_1"/>
    <property type="match status" value="1"/>
</dbReference>
<dbReference type="InterPro" id="IPR050287">
    <property type="entry name" value="MTA/SAH_deaminase"/>
</dbReference>
<dbReference type="Gene3D" id="2.30.40.10">
    <property type="entry name" value="Urease, subunit C, domain 1"/>
    <property type="match status" value="1"/>
</dbReference>
<keyword evidence="2" id="KW-0378">Hydrolase</keyword>
<proteinExistence type="predicted"/>
<dbReference type="InterPro" id="IPR032466">
    <property type="entry name" value="Metal_Hydrolase"/>
</dbReference>
<dbReference type="Proteomes" id="UP000010866">
    <property type="component" value="Chromosome"/>
</dbReference>
<dbReference type="GeneID" id="14406713"/>
<dbReference type="OrthoDB" id="42910at2157"/>
<evidence type="ECO:0000313" key="3">
    <source>
        <dbReference type="Proteomes" id="UP000010866"/>
    </source>
</evidence>
<dbReference type="PANTHER" id="PTHR43794:SF5">
    <property type="entry name" value="CHLOROHYDROLASE FAMILY PROTEIN"/>
    <property type="match status" value="1"/>
</dbReference>
<dbReference type="Gene3D" id="3.20.20.140">
    <property type="entry name" value="Metal-dependent hydrolases"/>
    <property type="match status" value="1"/>
</dbReference>
<sequence length="367" mass="39982">MSSEQVIYGKIILGPEPEIIKGYICLRDGVITDIGEENTTSEVIISPCLVNSHTHVGDSVLKDPVLGKTVDNRIERDLDALVKPPDGLKHRILMATPQSELIEAMKRTISDMIITGTSAFADFREGGVPGTLALKEALEGKDIEGMILGRISQTEGDKSDIEYEAELLLQESHGLGVSGARDLDRNVLETLREVAASRKKPFFIHSGERDRSDIGSALSLEPDVLVHMTHAEMSDLRQVADQQKPIVVCPRSNFITGVGMPPVEQMLDLGINVAVGTDNVMLDSPNMFTEMELLVKIFGVDDRQVFKMCTLNGASILNVNESGYIAKGLSPKIMLMNGNSDNLAGIADPLRGIVRRARPDDILTIIN</sequence>
<dbReference type="GO" id="GO:0016810">
    <property type="term" value="F:hydrolase activity, acting on carbon-nitrogen (but not peptide) bonds"/>
    <property type="evidence" value="ECO:0007669"/>
    <property type="project" value="InterPro"/>
</dbReference>
<protein>
    <submittedName>
        <fullName evidence="2">Cytosine deaminase-like metal-dependent hydrolase</fullName>
    </submittedName>
</protein>
<dbReference type="HOGENOM" id="CLU_012358_1_0_2"/>
<dbReference type="PANTHER" id="PTHR43794">
    <property type="entry name" value="AMINOHYDROLASE SSNA-RELATED"/>
    <property type="match status" value="1"/>
</dbReference>
<dbReference type="KEGG" id="mhz:Metho_2200"/>
<feature type="domain" description="Amidohydrolase-related" evidence="1">
    <location>
        <begin position="44"/>
        <end position="338"/>
    </location>
</feature>
<dbReference type="InterPro" id="IPR006680">
    <property type="entry name" value="Amidohydro-rel"/>
</dbReference>
<name>L0L1U4_METHD</name>